<accession>A0A438FRN7</accession>
<dbReference type="AlphaFoldDB" id="A0A438FRN7"/>
<proteinExistence type="predicted"/>
<comment type="caution">
    <text evidence="1">The sequence shown here is derived from an EMBL/GenBank/DDBJ whole genome shotgun (WGS) entry which is preliminary data.</text>
</comment>
<evidence type="ECO:0000313" key="1">
    <source>
        <dbReference type="EMBL" id="RVW62609.1"/>
    </source>
</evidence>
<sequence length="215" mass="23985">MSSKKKTVSSTRVGDAHEKATDKLDVKEFQDRFCIPNGVIVELLNDEEVFVPTEKAEKDTIIFSKEQSTRGSGSLCRRCSRNSSISPRFHPPSFIPTSSGMSAHLPSLQLVTELPDSTKGGAKGHVVVRGAWAGSKHPARPLSPNYSLVIPGPEKRGHIVDWVEKTSFACLNKLFEIDAKERHYKTLLSMRNLMAVVRKSQDYVVNILSRKLPRR</sequence>
<gene>
    <name evidence="1" type="ORF">CK203_059535</name>
</gene>
<evidence type="ECO:0000313" key="2">
    <source>
        <dbReference type="Proteomes" id="UP000288805"/>
    </source>
</evidence>
<protein>
    <submittedName>
        <fullName evidence="1">Uncharacterized protein</fullName>
    </submittedName>
</protein>
<organism evidence="1 2">
    <name type="scientific">Vitis vinifera</name>
    <name type="common">Grape</name>
    <dbReference type="NCBI Taxonomy" id="29760"/>
    <lineage>
        <taxon>Eukaryota</taxon>
        <taxon>Viridiplantae</taxon>
        <taxon>Streptophyta</taxon>
        <taxon>Embryophyta</taxon>
        <taxon>Tracheophyta</taxon>
        <taxon>Spermatophyta</taxon>
        <taxon>Magnoliopsida</taxon>
        <taxon>eudicotyledons</taxon>
        <taxon>Gunneridae</taxon>
        <taxon>Pentapetalae</taxon>
        <taxon>rosids</taxon>
        <taxon>Vitales</taxon>
        <taxon>Vitaceae</taxon>
        <taxon>Viteae</taxon>
        <taxon>Vitis</taxon>
    </lineage>
</organism>
<name>A0A438FRN7_VITVI</name>
<reference evidence="1 2" key="1">
    <citation type="journal article" date="2018" name="PLoS Genet.">
        <title>Population sequencing reveals clonal diversity and ancestral inbreeding in the grapevine cultivar Chardonnay.</title>
        <authorList>
            <person name="Roach M.J."/>
            <person name="Johnson D.L."/>
            <person name="Bohlmann J."/>
            <person name="van Vuuren H.J."/>
            <person name="Jones S.J."/>
            <person name="Pretorius I.S."/>
            <person name="Schmidt S.A."/>
            <person name="Borneman A.R."/>
        </authorList>
    </citation>
    <scope>NUCLEOTIDE SEQUENCE [LARGE SCALE GENOMIC DNA]</scope>
    <source>
        <strain evidence="2">cv. Chardonnay</strain>
        <tissue evidence="1">Leaf</tissue>
    </source>
</reference>
<dbReference type="EMBL" id="QGNW01000766">
    <property type="protein sequence ID" value="RVW62609.1"/>
    <property type="molecule type" value="Genomic_DNA"/>
</dbReference>
<dbReference type="Proteomes" id="UP000288805">
    <property type="component" value="Unassembled WGS sequence"/>
</dbReference>